<sequence>MSHSPAMSSATLSTASDGGRLLRAARGEVLDRPPVWMMRQAGRYMAVYRELQSKYTFKQRCEIPELAIEISLQPFRAFAPDGVILFSDILTPLEGMGIPFELVEHQGPIIDPPIRSQAQIDQIRLLEPEESLPFIKTILKTLRQEVEGKATLLGFVGSPWTLACYAVEGRSSKDYAHIKGLAFTQPELLHQLLGKLADSIARYVVYQIECGAQVVQLFDTWAGQLSPTDYEVWALPYQKQIVDYVKARYPQVPLVLYINGSAALLERVGRAGIDIFSLDWMSDMAEARTRLGSLAVQGNLDPMVLLGSPQLIRQRTLEIIQKAGPQGHIMNLGHGIHQTTPEANVHHFFETVRHSAELLKAWL</sequence>
<dbReference type="Pfam" id="PF01208">
    <property type="entry name" value="URO-D"/>
    <property type="match status" value="1"/>
</dbReference>
<dbReference type="EC" id="4.1.1.37" evidence="3 7"/>
<comment type="caution">
    <text evidence="12">The sequence shown here is derived from an EMBL/GenBank/DDBJ whole genome shotgun (WGS) entry which is preliminary data.</text>
</comment>
<feature type="site" description="Transition state stabilizer" evidence="7">
    <location>
        <position position="88"/>
    </location>
</feature>
<evidence type="ECO:0000256" key="5">
    <source>
        <dbReference type="ARBA" id="ARBA00023239"/>
    </source>
</evidence>
<feature type="binding site" evidence="7">
    <location>
        <begin position="39"/>
        <end position="43"/>
    </location>
    <ligand>
        <name>substrate</name>
    </ligand>
</feature>
<accession>A0ABT0C7V1</accession>
<dbReference type="EMBL" id="JAFIRA010000003">
    <property type="protein sequence ID" value="MCJ2541769.1"/>
    <property type="molecule type" value="Genomic_DNA"/>
</dbReference>
<evidence type="ECO:0000256" key="8">
    <source>
        <dbReference type="RuleBase" id="RU000554"/>
    </source>
</evidence>
<dbReference type="Gene3D" id="3.20.20.210">
    <property type="match status" value="1"/>
</dbReference>
<evidence type="ECO:0000256" key="9">
    <source>
        <dbReference type="RuleBase" id="RU004169"/>
    </source>
</evidence>
<dbReference type="SUPFAM" id="SSF51726">
    <property type="entry name" value="UROD/MetE-like"/>
    <property type="match status" value="1"/>
</dbReference>
<evidence type="ECO:0000256" key="2">
    <source>
        <dbReference type="ARBA" id="ARBA00009935"/>
    </source>
</evidence>
<keyword evidence="7" id="KW-0963">Cytoplasm</keyword>
<evidence type="ECO:0000313" key="12">
    <source>
        <dbReference type="EMBL" id="MCJ2541769.1"/>
    </source>
</evidence>
<feature type="binding site" evidence="7">
    <location>
        <position position="88"/>
    </location>
    <ligand>
        <name>substrate</name>
    </ligand>
</feature>
<evidence type="ECO:0000256" key="3">
    <source>
        <dbReference type="ARBA" id="ARBA00012288"/>
    </source>
</evidence>
<dbReference type="PROSITE" id="PS00907">
    <property type="entry name" value="UROD_2"/>
    <property type="match status" value="1"/>
</dbReference>
<dbReference type="GO" id="GO:0004853">
    <property type="term" value="F:uroporphyrinogen decarboxylase activity"/>
    <property type="evidence" value="ECO:0007669"/>
    <property type="project" value="UniProtKB-EC"/>
</dbReference>
<comment type="subunit">
    <text evidence="7">Homodimer.</text>
</comment>
<keyword evidence="13" id="KW-1185">Reference proteome</keyword>
<evidence type="ECO:0000259" key="10">
    <source>
        <dbReference type="PROSITE" id="PS00906"/>
    </source>
</evidence>
<evidence type="ECO:0000256" key="6">
    <source>
        <dbReference type="ARBA" id="ARBA00023244"/>
    </source>
</evidence>
<dbReference type="Proteomes" id="UP000830835">
    <property type="component" value="Unassembled WGS sequence"/>
</dbReference>
<protein>
    <recommendedName>
        <fullName evidence="3 7">Uroporphyrinogen decarboxylase</fullName>
        <shortName evidence="7">UPD</shortName>
        <shortName evidence="7">URO-D</shortName>
        <ecNumber evidence="3 7">4.1.1.37</ecNumber>
    </recommendedName>
</protein>
<gene>
    <name evidence="7" type="primary">hemE</name>
    <name evidence="12" type="ORF">JX360_02425</name>
</gene>
<reference evidence="12" key="1">
    <citation type="submission" date="2021-02" db="EMBL/GenBank/DDBJ databases">
        <title>The CRISPR/cas machinery reduction and long-range gene transfer in the hot spring cyanobacterium Synechococcus.</title>
        <authorList>
            <person name="Dvorak P."/>
            <person name="Jahodarova E."/>
            <person name="Hasler P."/>
            <person name="Poulickova A."/>
        </authorList>
    </citation>
    <scope>NUCLEOTIDE SEQUENCE</scope>
    <source>
        <strain evidence="12">Rupite</strain>
    </source>
</reference>
<comment type="caution">
    <text evidence="7">Lacks conserved residue(s) required for the propagation of feature annotation.</text>
</comment>
<feature type="domain" description="Uroporphyrinogen decarboxylase (URO-D)" evidence="10">
    <location>
        <begin position="34"/>
        <end position="43"/>
    </location>
</feature>
<dbReference type="HAMAP" id="MF_00218">
    <property type="entry name" value="URO_D"/>
    <property type="match status" value="1"/>
</dbReference>
<evidence type="ECO:0000256" key="1">
    <source>
        <dbReference type="ARBA" id="ARBA00004804"/>
    </source>
</evidence>
<dbReference type="InterPro" id="IPR038071">
    <property type="entry name" value="UROD/MetE-like_sf"/>
</dbReference>
<evidence type="ECO:0000313" key="13">
    <source>
        <dbReference type="Proteomes" id="UP000830835"/>
    </source>
</evidence>
<evidence type="ECO:0000259" key="11">
    <source>
        <dbReference type="PROSITE" id="PS00907"/>
    </source>
</evidence>
<comment type="similarity">
    <text evidence="2 7 9">Belongs to the uroporphyrinogen decarboxylase family.</text>
</comment>
<feature type="binding site" evidence="7">
    <location>
        <position position="334"/>
    </location>
    <ligand>
        <name>substrate</name>
    </ligand>
</feature>
<comment type="subcellular location">
    <subcellularLocation>
        <location evidence="7">Cytoplasm</location>
    </subcellularLocation>
</comment>
<feature type="domain" description="Uroporphyrinogen decarboxylase (URO-D)" evidence="11">
    <location>
        <begin position="153"/>
        <end position="169"/>
    </location>
</feature>
<comment type="catalytic activity">
    <reaction evidence="7 8">
        <text>uroporphyrinogen III + 4 H(+) = coproporphyrinogen III + 4 CO2</text>
        <dbReference type="Rhea" id="RHEA:19865"/>
        <dbReference type="ChEBI" id="CHEBI:15378"/>
        <dbReference type="ChEBI" id="CHEBI:16526"/>
        <dbReference type="ChEBI" id="CHEBI:57308"/>
        <dbReference type="ChEBI" id="CHEBI:57309"/>
        <dbReference type="EC" id="4.1.1.37"/>
    </reaction>
</comment>
<keyword evidence="6 7" id="KW-0627">Porphyrin biosynthesis</keyword>
<organism evidence="12 13">
    <name type="scientific">Thermostichus vulcanus str. 'Rupite'</name>
    <dbReference type="NCBI Taxonomy" id="2813851"/>
    <lineage>
        <taxon>Bacteria</taxon>
        <taxon>Bacillati</taxon>
        <taxon>Cyanobacteriota</taxon>
        <taxon>Cyanophyceae</taxon>
        <taxon>Thermostichales</taxon>
        <taxon>Thermostichaceae</taxon>
        <taxon>Thermostichus</taxon>
    </lineage>
</organism>
<feature type="binding site" evidence="7">
    <location>
        <position position="165"/>
    </location>
    <ligand>
        <name>substrate</name>
    </ligand>
</feature>
<proteinExistence type="inferred from homology"/>
<keyword evidence="4 7" id="KW-0210">Decarboxylase</keyword>
<dbReference type="NCBIfam" id="TIGR01464">
    <property type="entry name" value="hemE"/>
    <property type="match status" value="1"/>
</dbReference>
<keyword evidence="5 7" id="KW-0456">Lyase</keyword>
<evidence type="ECO:0000256" key="7">
    <source>
        <dbReference type="HAMAP-Rule" id="MF_00218"/>
    </source>
</evidence>
<comment type="pathway">
    <text evidence="1 7 8">Porphyrin-containing compound metabolism; protoporphyrin-IX biosynthesis; coproporphyrinogen-III from 5-aminolevulinate: step 4/4.</text>
</comment>
<comment type="function">
    <text evidence="7">Catalyzes the decarboxylation of four acetate groups of uroporphyrinogen-III to yield coproporphyrinogen-III.</text>
</comment>
<feature type="binding site" evidence="7">
    <location>
        <position position="220"/>
    </location>
    <ligand>
        <name>substrate</name>
    </ligand>
</feature>
<name>A0ABT0C7V1_THEVL</name>
<dbReference type="InterPro" id="IPR006361">
    <property type="entry name" value="Uroporphyrinogen_deCO2ase_HemE"/>
</dbReference>
<evidence type="ECO:0000256" key="4">
    <source>
        <dbReference type="ARBA" id="ARBA00022793"/>
    </source>
</evidence>
<dbReference type="CDD" id="cd00717">
    <property type="entry name" value="URO-D"/>
    <property type="match status" value="1"/>
</dbReference>
<dbReference type="RefSeq" id="WP_244348951.1">
    <property type="nucleotide sequence ID" value="NZ_JAFIRA010000003.1"/>
</dbReference>
<dbReference type="PROSITE" id="PS00906">
    <property type="entry name" value="UROD_1"/>
    <property type="match status" value="1"/>
</dbReference>
<dbReference type="PANTHER" id="PTHR21091">
    <property type="entry name" value="METHYLTETRAHYDROFOLATE:HOMOCYSTEINE METHYLTRANSFERASE RELATED"/>
    <property type="match status" value="1"/>
</dbReference>
<dbReference type="PANTHER" id="PTHR21091:SF169">
    <property type="entry name" value="UROPORPHYRINOGEN DECARBOXYLASE"/>
    <property type="match status" value="1"/>
</dbReference>
<dbReference type="InterPro" id="IPR000257">
    <property type="entry name" value="Uroporphyrinogen_deCOase"/>
</dbReference>